<evidence type="ECO:0000256" key="2">
    <source>
        <dbReference type="ARBA" id="ARBA00023015"/>
    </source>
</evidence>
<dbReference type="GO" id="GO:0006351">
    <property type="term" value="P:DNA-templated transcription"/>
    <property type="evidence" value="ECO:0007669"/>
    <property type="project" value="TreeGrafter"/>
</dbReference>
<dbReference type="InterPro" id="IPR036388">
    <property type="entry name" value="WH-like_DNA-bd_sf"/>
</dbReference>
<evidence type="ECO:0000256" key="3">
    <source>
        <dbReference type="ARBA" id="ARBA00023125"/>
    </source>
</evidence>
<dbReference type="InterPro" id="IPR058163">
    <property type="entry name" value="LysR-type_TF_proteobact-type"/>
</dbReference>
<feature type="domain" description="HTH lysR-type" evidence="5">
    <location>
        <begin position="3"/>
        <end position="60"/>
    </location>
</feature>
<dbReference type="FunFam" id="1.10.10.10:FF:000001">
    <property type="entry name" value="LysR family transcriptional regulator"/>
    <property type="match status" value="1"/>
</dbReference>
<dbReference type="Gene3D" id="3.40.190.10">
    <property type="entry name" value="Periplasmic binding protein-like II"/>
    <property type="match status" value="2"/>
</dbReference>
<dbReference type="GO" id="GO:0003700">
    <property type="term" value="F:DNA-binding transcription factor activity"/>
    <property type="evidence" value="ECO:0007669"/>
    <property type="project" value="InterPro"/>
</dbReference>
<dbReference type="InterPro" id="IPR005119">
    <property type="entry name" value="LysR_subst-bd"/>
</dbReference>
<evidence type="ECO:0000259" key="5">
    <source>
        <dbReference type="PROSITE" id="PS50931"/>
    </source>
</evidence>
<dbReference type="PATRIC" id="fig|1178482.3.peg.1037"/>
<dbReference type="RefSeq" id="WP_021817996.1">
    <property type="nucleotide sequence ID" value="NZ_AVBC01000019.1"/>
</dbReference>
<dbReference type="PANTHER" id="PTHR30537">
    <property type="entry name" value="HTH-TYPE TRANSCRIPTIONAL REGULATOR"/>
    <property type="match status" value="1"/>
</dbReference>
<keyword evidence="2" id="KW-0805">Transcription regulation</keyword>
<dbReference type="SUPFAM" id="SSF46785">
    <property type="entry name" value="Winged helix' DNA-binding domain"/>
    <property type="match status" value="1"/>
</dbReference>
<accession>W1N9I0</accession>
<proteinExistence type="inferred from homology"/>
<keyword evidence="7" id="KW-1185">Reference proteome</keyword>
<gene>
    <name evidence="6" type="ORF">BJB45_09365</name>
</gene>
<evidence type="ECO:0000256" key="4">
    <source>
        <dbReference type="ARBA" id="ARBA00023163"/>
    </source>
</evidence>
<evidence type="ECO:0000313" key="6">
    <source>
        <dbReference type="EMBL" id="ERL52164.1"/>
    </source>
</evidence>
<keyword evidence="3" id="KW-0238">DNA-binding</keyword>
<dbReference type="eggNOG" id="COG0583">
    <property type="taxonomic scope" value="Bacteria"/>
</dbReference>
<dbReference type="Gene3D" id="1.10.10.10">
    <property type="entry name" value="Winged helix-like DNA-binding domain superfamily/Winged helix DNA-binding domain"/>
    <property type="match status" value="1"/>
</dbReference>
<dbReference type="PANTHER" id="PTHR30537:SF26">
    <property type="entry name" value="GLYCINE CLEAVAGE SYSTEM TRANSCRIPTIONAL ACTIVATOR"/>
    <property type="match status" value="1"/>
</dbReference>
<dbReference type="Proteomes" id="UP000019113">
    <property type="component" value="Unassembled WGS sequence"/>
</dbReference>
<dbReference type="InterPro" id="IPR036390">
    <property type="entry name" value="WH_DNA-bd_sf"/>
</dbReference>
<dbReference type="Pfam" id="PF00126">
    <property type="entry name" value="HTH_1"/>
    <property type="match status" value="1"/>
</dbReference>
<sequence>MALPLRAIVAFHATARTGSMLSASQAIGVTPSAVSQQIQILENHVGTRLFSRAGRKVVLTEAGERYFDMIHDEIERIESATEYLRGHHAITVLNVRISPTFATKCIVPRLREFLDANPDIELRLDATNEPPDYSREHIDLEVRHGEGTLSGLYTEKIIDERMLPLCSPDYAAVGSMSVEELEQHRLIHSVKNLVQWPHWFDKVGHQPRRRLDRVLFDRAYMSIEMAAQGAGIALESHVIAAQEIRSGRLVCPLADPPEVWQASLWIACPHSHLRQHKVQSFIRWIKSLFAEE</sequence>
<dbReference type="InterPro" id="IPR000847">
    <property type="entry name" value="LysR_HTH_N"/>
</dbReference>
<dbReference type="SUPFAM" id="SSF53850">
    <property type="entry name" value="Periplasmic binding protein-like II"/>
    <property type="match status" value="1"/>
</dbReference>
<comment type="caution">
    <text evidence="6">The sequence shown here is derived from an EMBL/GenBank/DDBJ whole genome shotgun (WGS) entry which is preliminary data.</text>
</comment>
<dbReference type="EMBL" id="AVBC01000019">
    <property type="protein sequence ID" value="ERL52164.1"/>
    <property type="molecule type" value="Genomic_DNA"/>
</dbReference>
<reference evidence="6 7" key="1">
    <citation type="submission" date="2013-08" db="EMBL/GenBank/DDBJ databases">
        <title>draft genome of Halomonas huanghegensis, strain BJGMM-B45T.</title>
        <authorList>
            <person name="Miao C."/>
            <person name="Wan Y."/>
            <person name="Jin W."/>
        </authorList>
    </citation>
    <scope>NUCLEOTIDE SEQUENCE [LARGE SCALE GENOMIC DNA]</scope>
    <source>
        <strain evidence="6 7">BJGMM-B45</strain>
    </source>
</reference>
<name>W1N9I0_9GAMM</name>
<dbReference type="Pfam" id="PF03466">
    <property type="entry name" value="LysR_substrate"/>
    <property type="match status" value="1"/>
</dbReference>
<evidence type="ECO:0000256" key="1">
    <source>
        <dbReference type="ARBA" id="ARBA00009437"/>
    </source>
</evidence>
<protein>
    <recommendedName>
        <fullName evidence="5">HTH lysR-type domain-containing protein</fullName>
    </recommendedName>
</protein>
<dbReference type="OrthoDB" id="6787458at2"/>
<dbReference type="KEGG" id="hhu:AR456_17635"/>
<dbReference type="GO" id="GO:0043565">
    <property type="term" value="F:sequence-specific DNA binding"/>
    <property type="evidence" value="ECO:0007669"/>
    <property type="project" value="TreeGrafter"/>
</dbReference>
<dbReference type="PROSITE" id="PS50931">
    <property type="entry name" value="HTH_LYSR"/>
    <property type="match status" value="1"/>
</dbReference>
<dbReference type="CDD" id="cd08432">
    <property type="entry name" value="PBP2_GcdR_TrpI_HvrB_AmpR_like"/>
    <property type="match status" value="1"/>
</dbReference>
<keyword evidence="4" id="KW-0804">Transcription</keyword>
<organism evidence="6 7">
    <name type="scientific">Halomonas huangheensis</name>
    <dbReference type="NCBI Taxonomy" id="1178482"/>
    <lineage>
        <taxon>Bacteria</taxon>
        <taxon>Pseudomonadati</taxon>
        <taxon>Pseudomonadota</taxon>
        <taxon>Gammaproteobacteria</taxon>
        <taxon>Oceanospirillales</taxon>
        <taxon>Halomonadaceae</taxon>
        <taxon>Halomonas</taxon>
    </lineage>
</organism>
<comment type="similarity">
    <text evidence="1">Belongs to the LysR transcriptional regulatory family.</text>
</comment>
<dbReference type="STRING" id="1178482.AR456_17635"/>
<evidence type="ECO:0000313" key="7">
    <source>
        <dbReference type="Proteomes" id="UP000019113"/>
    </source>
</evidence>
<dbReference type="AlphaFoldDB" id="W1N9I0"/>